<gene>
    <name evidence="2" type="ORF">CPA56_02845</name>
</gene>
<organism evidence="2 3">
    <name type="scientific">Bombella mellum</name>
    <dbReference type="NCBI Taxonomy" id="2039288"/>
    <lineage>
        <taxon>Bacteria</taxon>
        <taxon>Pseudomonadati</taxon>
        <taxon>Pseudomonadota</taxon>
        <taxon>Alphaproteobacteria</taxon>
        <taxon>Acetobacterales</taxon>
        <taxon>Acetobacteraceae</taxon>
        <taxon>Bombella</taxon>
    </lineage>
</organism>
<sequence>MSENEKAHDEVRIKPSIESLRLAIEAGKGQTWAAERIIASAALFDAYLFGSLSIFISLDDCTSDFNRANGLINGLGGRLEIIKNILPINSAAKSLPVSFKQSLEQPANETFSGHSTHGSTPTVDGQHPADSYSAGRMGSLARPLSGLSIDELQQITSRTIKPWFKERAEAELALRQGEVGAS</sequence>
<feature type="compositionally biased region" description="Polar residues" evidence="1">
    <location>
        <begin position="106"/>
        <end position="123"/>
    </location>
</feature>
<comment type="caution">
    <text evidence="2">The sequence shown here is derived from an EMBL/GenBank/DDBJ whole genome shotgun (WGS) entry which is preliminary data.</text>
</comment>
<proteinExistence type="predicted"/>
<evidence type="ECO:0008006" key="4">
    <source>
        <dbReference type="Google" id="ProtNLM"/>
    </source>
</evidence>
<protein>
    <recommendedName>
        <fullName evidence="4">AbiTii domain-containing protein</fullName>
    </recommendedName>
</protein>
<name>A0ABR5ZRJ4_9PROT</name>
<reference evidence="2 3" key="1">
    <citation type="submission" date="2017-10" db="EMBL/GenBank/DDBJ databases">
        <authorList>
            <person name="Jakob F."/>
        </authorList>
    </citation>
    <scope>NUCLEOTIDE SEQUENCE [LARGE SCALE GENOMIC DNA]</scope>
    <source>
        <strain evidence="2 3">TMW 2.1889</strain>
    </source>
</reference>
<accession>A0ABR5ZRJ4</accession>
<evidence type="ECO:0000256" key="1">
    <source>
        <dbReference type="SAM" id="MobiDB-lite"/>
    </source>
</evidence>
<evidence type="ECO:0000313" key="3">
    <source>
        <dbReference type="Proteomes" id="UP000765338"/>
    </source>
</evidence>
<feature type="region of interest" description="Disordered" evidence="1">
    <location>
        <begin position="106"/>
        <end position="135"/>
    </location>
</feature>
<keyword evidence="3" id="KW-1185">Reference proteome</keyword>
<dbReference type="RefSeq" id="WP_182040502.1">
    <property type="nucleotide sequence ID" value="NZ_PDLY01000001.1"/>
</dbReference>
<dbReference type="EMBL" id="PDLY01000001">
    <property type="protein sequence ID" value="MBA5726933.1"/>
    <property type="molecule type" value="Genomic_DNA"/>
</dbReference>
<dbReference type="Proteomes" id="UP000765338">
    <property type="component" value="Unassembled WGS sequence"/>
</dbReference>
<evidence type="ECO:0000313" key="2">
    <source>
        <dbReference type="EMBL" id="MBA5726933.1"/>
    </source>
</evidence>